<keyword evidence="6" id="KW-0342">GTP-binding</keyword>
<dbReference type="InterPro" id="IPR008225">
    <property type="entry name" value="F420-0_g-glutamyl_ligase"/>
</dbReference>
<dbReference type="AlphaFoldDB" id="A0A369T691"/>
<feature type="domain" description="Coenzyme F420:L-glutamate ligase-like" evidence="8">
    <location>
        <begin position="14"/>
        <end position="233"/>
    </location>
</feature>
<accession>A0A369T691</accession>
<dbReference type="NCBIfam" id="TIGR01916">
    <property type="entry name" value="F420_cofE"/>
    <property type="match status" value="1"/>
</dbReference>
<dbReference type="GO" id="GO:0052618">
    <property type="term" value="F:coenzyme F420-0:L-glutamate ligase activity"/>
    <property type="evidence" value="ECO:0007669"/>
    <property type="project" value="UniProtKB-EC"/>
</dbReference>
<dbReference type="RefSeq" id="WP_114583627.1">
    <property type="nucleotide sequence ID" value="NZ_QPMH01000027.1"/>
</dbReference>
<dbReference type="EC" id="6.3.2.31" evidence="9"/>
<evidence type="ECO:0000256" key="3">
    <source>
        <dbReference type="ARBA" id="ARBA00022741"/>
    </source>
</evidence>
<dbReference type="Gene3D" id="3.90.1660.10">
    <property type="entry name" value="CofE-like domain"/>
    <property type="match status" value="1"/>
</dbReference>
<keyword evidence="2" id="KW-0479">Metal-binding</keyword>
<dbReference type="GO" id="GO:0005525">
    <property type="term" value="F:GTP binding"/>
    <property type="evidence" value="ECO:0007669"/>
    <property type="project" value="UniProtKB-KW"/>
</dbReference>
<gene>
    <name evidence="9" type="primary">cofE</name>
    <name evidence="9" type="ORF">DRB17_18045</name>
</gene>
<reference evidence="9 10" key="1">
    <citation type="submission" date="2018-07" db="EMBL/GenBank/DDBJ databases">
        <title>Venubactetium sediminum gen. nov., sp. nov., isolated from a marine solar saltern.</title>
        <authorList>
            <person name="Wang S."/>
        </authorList>
    </citation>
    <scope>NUCLEOTIDE SEQUENCE [LARGE SCALE GENOMIC DNA]</scope>
    <source>
        <strain evidence="9 10">WD2A32</strain>
    </source>
</reference>
<dbReference type="Pfam" id="PF01996">
    <property type="entry name" value="F420_ligase"/>
    <property type="match status" value="1"/>
</dbReference>
<evidence type="ECO:0000313" key="9">
    <source>
        <dbReference type="EMBL" id="RDD60412.1"/>
    </source>
</evidence>
<dbReference type="InterPro" id="IPR002847">
    <property type="entry name" value="F420-0_gamma-glut_ligase-dom"/>
</dbReference>
<evidence type="ECO:0000256" key="5">
    <source>
        <dbReference type="ARBA" id="ARBA00022958"/>
    </source>
</evidence>
<evidence type="ECO:0000256" key="4">
    <source>
        <dbReference type="ARBA" id="ARBA00022842"/>
    </source>
</evidence>
<dbReference type="PANTHER" id="PTHR47917:SF1">
    <property type="entry name" value="COENZYME F420:L-GLUTAMATE LIGASE"/>
    <property type="match status" value="1"/>
</dbReference>
<dbReference type="SUPFAM" id="SSF144010">
    <property type="entry name" value="CofE-like"/>
    <property type="match status" value="1"/>
</dbReference>
<name>A0A369T691_9PROT</name>
<evidence type="ECO:0000256" key="7">
    <source>
        <dbReference type="ARBA" id="ARBA00023211"/>
    </source>
</evidence>
<keyword evidence="1 9" id="KW-0436">Ligase</keyword>
<keyword evidence="4" id="KW-0460">Magnesium</keyword>
<dbReference type="EMBL" id="QPMH01000027">
    <property type="protein sequence ID" value="RDD60412.1"/>
    <property type="molecule type" value="Genomic_DNA"/>
</dbReference>
<keyword evidence="10" id="KW-1185">Reference proteome</keyword>
<sequence>MRAREVTLTGVADVPPIAAGDDLASIIAGCLDRQGVGLIDGDVLVVAQKIVSKAEGRFVDLAAVTPSAEARTLAAEVNKDPRVVELILRESVEVVAKRPGVVIVAHRLGYVMANAGIDRSNVTSNPEHERVLLLPENPDNSCAFLRAQLVEKFGARIGVVMSDSFGRPWRLGVTGVALGAAGLPALRDCIGECDLYGRELEVTQIAVGDEIASAAALVMGEADEGVPVVVVRGLSWPRDDAGGGAATLVRPPEEDLFRRGSL</sequence>
<comment type="caution">
    <text evidence="9">The sequence shown here is derived from an EMBL/GenBank/DDBJ whole genome shotgun (WGS) entry which is preliminary data.</text>
</comment>
<keyword evidence="3" id="KW-0547">Nucleotide-binding</keyword>
<evidence type="ECO:0000256" key="6">
    <source>
        <dbReference type="ARBA" id="ARBA00023134"/>
    </source>
</evidence>
<evidence type="ECO:0000259" key="8">
    <source>
        <dbReference type="Pfam" id="PF01996"/>
    </source>
</evidence>
<protein>
    <submittedName>
        <fullName evidence="9">Coenzyme F420-0:L-glutamate ligase</fullName>
        <ecNumber evidence="9">6.3.2.31</ecNumber>
    </submittedName>
</protein>
<dbReference type="Gene3D" id="3.30.1330.100">
    <property type="entry name" value="CofE-like"/>
    <property type="match status" value="1"/>
</dbReference>
<dbReference type="PANTHER" id="PTHR47917">
    <property type="match status" value="1"/>
</dbReference>
<keyword evidence="5" id="KW-0630">Potassium</keyword>
<evidence type="ECO:0000313" key="10">
    <source>
        <dbReference type="Proteomes" id="UP000253941"/>
    </source>
</evidence>
<evidence type="ECO:0000256" key="2">
    <source>
        <dbReference type="ARBA" id="ARBA00022723"/>
    </source>
</evidence>
<evidence type="ECO:0000256" key="1">
    <source>
        <dbReference type="ARBA" id="ARBA00022598"/>
    </source>
</evidence>
<dbReference type="Proteomes" id="UP000253941">
    <property type="component" value="Unassembled WGS sequence"/>
</dbReference>
<proteinExistence type="predicted"/>
<keyword evidence="7" id="KW-0464">Manganese</keyword>
<organism evidence="9 10">
    <name type="scientific">Ferruginivarius sediminum</name>
    <dbReference type="NCBI Taxonomy" id="2661937"/>
    <lineage>
        <taxon>Bacteria</taxon>
        <taxon>Pseudomonadati</taxon>
        <taxon>Pseudomonadota</taxon>
        <taxon>Alphaproteobacteria</taxon>
        <taxon>Rhodospirillales</taxon>
        <taxon>Rhodospirillaceae</taxon>
        <taxon>Ferruginivarius</taxon>
    </lineage>
</organism>
<dbReference type="GO" id="GO:0046872">
    <property type="term" value="F:metal ion binding"/>
    <property type="evidence" value="ECO:0007669"/>
    <property type="project" value="UniProtKB-KW"/>
</dbReference>